<dbReference type="AlphaFoldDB" id="A0A1E5VZI9"/>
<dbReference type="STRING" id="888268.A0A1E5VZI9"/>
<dbReference type="GO" id="GO:1990071">
    <property type="term" value="C:TRAPPII protein complex"/>
    <property type="evidence" value="ECO:0007669"/>
    <property type="project" value="InterPro"/>
</dbReference>
<protein>
    <submittedName>
        <fullName evidence="7">Trafficking protein particle complex II-specific subunit 130-like protein</fullName>
    </submittedName>
</protein>
<proteinExistence type="predicted"/>
<evidence type="ECO:0000313" key="7">
    <source>
        <dbReference type="EMBL" id="OEL30527.1"/>
    </source>
</evidence>
<dbReference type="EMBL" id="LWDX02025440">
    <property type="protein sequence ID" value="OEL30527.1"/>
    <property type="molecule type" value="Genomic_DNA"/>
</dbReference>
<dbReference type="PANTHER" id="PTHR13251:SF3">
    <property type="entry name" value="TRAFFICKING PROTEIN PARTICLE COMPLEX SUBUNIT 10"/>
    <property type="match status" value="1"/>
</dbReference>
<comment type="subcellular location">
    <subcellularLocation>
        <location evidence="1">Golgi apparatus</location>
    </subcellularLocation>
</comment>
<evidence type="ECO:0000313" key="8">
    <source>
        <dbReference type="Proteomes" id="UP000095767"/>
    </source>
</evidence>
<evidence type="ECO:0000256" key="3">
    <source>
        <dbReference type="ARBA" id="ARBA00023034"/>
    </source>
</evidence>
<dbReference type="GO" id="GO:0034498">
    <property type="term" value="P:early endosome to Golgi transport"/>
    <property type="evidence" value="ECO:0007669"/>
    <property type="project" value="TreeGrafter"/>
</dbReference>
<dbReference type="InterPro" id="IPR056913">
    <property type="entry name" value="TRAPPC10/Trs130_N"/>
</dbReference>
<feature type="domain" description="TRAPPC10/Trs130 N-terminal" evidence="6">
    <location>
        <begin position="16"/>
        <end position="316"/>
    </location>
</feature>
<dbReference type="Pfam" id="PF12584">
    <property type="entry name" value="TRAPPC10"/>
    <property type="match status" value="1"/>
</dbReference>
<dbReference type="OrthoDB" id="10256906at2759"/>
<keyword evidence="8" id="KW-1185">Reference proteome</keyword>
<evidence type="ECO:0000256" key="2">
    <source>
        <dbReference type="ARBA" id="ARBA00022448"/>
    </source>
</evidence>
<dbReference type="PANTHER" id="PTHR13251">
    <property type="entry name" value="EPILEPSY HOLOPROSENCEPHALY CANDIDATE 1/TMEM1"/>
    <property type="match status" value="1"/>
</dbReference>
<name>A0A1E5VZI9_9POAL</name>
<keyword evidence="2" id="KW-0813">Transport</keyword>
<dbReference type="InterPro" id="IPR045126">
    <property type="entry name" value="TRAPPC10/Trs130"/>
</dbReference>
<dbReference type="Pfam" id="PF23036">
    <property type="entry name" value="TRAPPC10_1st"/>
    <property type="match status" value="1"/>
</dbReference>
<evidence type="ECO:0000259" key="5">
    <source>
        <dbReference type="Pfam" id="PF12584"/>
    </source>
</evidence>
<dbReference type="Proteomes" id="UP000095767">
    <property type="component" value="Unassembled WGS sequence"/>
</dbReference>
<sequence length="1272" mass="142171">MANYLAQFQTIKSSCDRIVIAVEDVSDLWLNVKESFERRVPVKKACLNNKARNPVFVENLPAEFIQTTDSRLRSRFPQEQYLFWFREPYATVVLVTCEDLDEFKTILKPRLKLIVQNDEREWFIVFVSKAHPSNDQATKMAKKVYARLEADFNTKKRERCCKFDLHGPDVEFWDDFDSKMMDCVRNTLDRRVQFYEEEIRRLSEQRFTPIWNFCNFFILKESLAFMFEMSNLHEDSLREYDELELCYSESVNSPGKHREFGGLDTGDDQAALLNPGFKALTQIVQDDLFREFEFRQYIFACQAKLLFKLSRPIEVAARGHAFVVAFSKTLALHENSLPFCFREAWVITACLGLIKSTTSHYDGGAVAVDSEKEFYRLQGDLYSLCRVKASIQALRNIVKTPVLNMAYALPALSSGFRRGVKFMRLAYLIGYGVEIEKSPVNSASLSMLPWPKPATWPSVPPDSSAEIMEKEKMVLQVKSREKLFNIHRKPLPLEPSLLLREANRRRAFLSVGNLSELYDSADGSGSDANSKVSPNRSASNFMTRTMSGPATSETSLPVDRPMRLSEIHVAAEHALKQTISDPDFMTSLSSLEEFEKRYMELTKGAADNYHRSWWKRHGVVLDGEIAALFFKHGNYDLAVKSYEKVCALYSAEGWEELLADVLPDLAECQKILNDEAGYLASCVKLLSLDSGLFSSKERQAFQSEVVRLAHSEMKHLVPLDVSSLITFAGNAGPPLELCDGDPGTLSVAVWSGFPDDITLESLSLRLSASSTADEGIKAIKSSDSHVLVPGRNTISFDIPPQKPGSYVLGALTGQIGKLSFRSHGFSQDGPVETDEFMSFEKPTRPVLKVRKPRALVDITPAVSSALLMNELQWIGLIVKPIDYSLKGGILHIDAGAELKIEESQMIEIENYKSDIEHASSANSSIEAGRVEKIPIENGKIKLPDWASDVTTLVWFPVRAIDDTIARGESPASPQKQSIVDGMRMIALKLEFGVFHNQVFERTIAVHFTNPFHVSTRVVDKCNDGTLLQVILRSEVKATLHVKDVRLDLQSGFEHLGKGDGRPASSLFPLIIAPSSRAGILFIIRLSGTKDVEELENADSMLNITYGISGDRTTGAHSPVPVKPDDSEELLFKIALRLKRPVLDPCLAVGFLPFSSNCLRVGQLVNMRWRVERLKSPEDASISGDEILYQVDANPQNWMVAGRKCGHVSLSNEQGSRMEIMVTCVPLVSGYVHPPQLGLPEVGEANISCNPAGPHLVCVLPPALSTSYCIPAA</sequence>
<gene>
    <name evidence="7" type="ORF">BAE44_0008453</name>
</gene>
<evidence type="ECO:0000259" key="6">
    <source>
        <dbReference type="Pfam" id="PF23036"/>
    </source>
</evidence>
<evidence type="ECO:0000256" key="4">
    <source>
        <dbReference type="SAM" id="MobiDB-lite"/>
    </source>
</evidence>
<comment type="caution">
    <text evidence="7">The sequence shown here is derived from an EMBL/GenBank/DDBJ whole genome shotgun (WGS) entry which is preliminary data.</text>
</comment>
<feature type="compositionally biased region" description="Polar residues" evidence="4">
    <location>
        <begin position="529"/>
        <end position="555"/>
    </location>
</feature>
<keyword evidence="3" id="KW-0333">Golgi apparatus</keyword>
<accession>A0A1E5VZI9</accession>
<dbReference type="GO" id="GO:0006891">
    <property type="term" value="P:intra-Golgi vesicle-mediated transport"/>
    <property type="evidence" value="ECO:0007669"/>
    <property type="project" value="TreeGrafter"/>
</dbReference>
<organism evidence="7 8">
    <name type="scientific">Dichanthelium oligosanthes</name>
    <dbReference type="NCBI Taxonomy" id="888268"/>
    <lineage>
        <taxon>Eukaryota</taxon>
        <taxon>Viridiplantae</taxon>
        <taxon>Streptophyta</taxon>
        <taxon>Embryophyta</taxon>
        <taxon>Tracheophyta</taxon>
        <taxon>Spermatophyta</taxon>
        <taxon>Magnoliopsida</taxon>
        <taxon>Liliopsida</taxon>
        <taxon>Poales</taxon>
        <taxon>Poaceae</taxon>
        <taxon>PACMAD clade</taxon>
        <taxon>Panicoideae</taxon>
        <taxon>Panicodae</taxon>
        <taxon>Paniceae</taxon>
        <taxon>Dichantheliinae</taxon>
        <taxon>Dichanthelium</taxon>
    </lineage>
</organism>
<feature type="domain" description="TRAPPC10/Trs130 C-terminal" evidence="5">
    <location>
        <begin position="1155"/>
        <end position="1236"/>
    </location>
</feature>
<dbReference type="GO" id="GO:0005829">
    <property type="term" value="C:cytosol"/>
    <property type="evidence" value="ECO:0007669"/>
    <property type="project" value="GOC"/>
</dbReference>
<feature type="region of interest" description="Disordered" evidence="4">
    <location>
        <begin position="519"/>
        <end position="557"/>
    </location>
</feature>
<reference evidence="7 8" key="1">
    <citation type="submission" date="2016-09" db="EMBL/GenBank/DDBJ databases">
        <title>The draft genome of Dichanthelium oligosanthes: A C3 panicoid grass species.</title>
        <authorList>
            <person name="Studer A.J."/>
            <person name="Schnable J.C."/>
            <person name="Brutnell T.P."/>
        </authorList>
    </citation>
    <scope>NUCLEOTIDE SEQUENCE [LARGE SCALE GENOMIC DNA]</scope>
    <source>
        <strain evidence="8">cv. Kellogg 1175</strain>
        <tissue evidence="7">Leaf</tissue>
    </source>
</reference>
<dbReference type="InterPro" id="IPR022233">
    <property type="entry name" value="TRAPPC10/Trs130_C"/>
</dbReference>
<evidence type="ECO:0000256" key="1">
    <source>
        <dbReference type="ARBA" id="ARBA00004555"/>
    </source>
</evidence>